<dbReference type="RefSeq" id="WP_123713137.1">
    <property type="nucleotide sequence ID" value="NZ_RKHR01000005.1"/>
</dbReference>
<accession>A0A3N2DLB6</accession>
<name>A0A3N2DLB6_9GAMM</name>
<organism evidence="2 3">
    <name type="scientific">Sinobacterium caligoides</name>
    <dbReference type="NCBI Taxonomy" id="933926"/>
    <lineage>
        <taxon>Bacteria</taxon>
        <taxon>Pseudomonadati</taxon>
        <taxon>Pseudomonadota</taxon>
        <taxon>Gammaproteobacteria</taxon>
        <taxon>Cellvibrionales</taxon>
        <taxon>Spongiibacteraceae</taxon>
        <taxon>Sinobacterium</taxon>
    </lineage>
</organism>
<proteinExistence type="predicted"/>
<evidence type="ECO:0000256" key="1">
    <source>
        <dbReference type="SAM" id="SignalP"/>
    </source>
</evidence>
<gene>
    <name evidence="2" type="ORF">EDC56_2791</name>
</gene>
<sequence length="122" mass="13285">MSYFRGGIGLLFVFLAMSSASASDNLSDTGAVRQDLAMRLQVSAEQVAVLSVTEKTWPDSSLGCPRPGMFYTQALINGSQIILRVGGRHYYYHAQTGKPYFYCQRPAKKSGAAMLAPPIDNT</sequence>
<feature type="chain" id="PRO_5018084858" evidence="1">
    <location>
        <begin position="23"/>
        <end position="122"/>
    </location>
</feature>
<protein>
    <submittedName>
        <fullName evidence="2">Uncharacterized protein</fullName>
    </submittedName>
</protein>
<dbReference type="Proteomes" id="UP000275394">
    <property type="component" value="Unassembled WGS sequence"/>
</dbReference>
<dbReference type="OrthoDB" id="5801841at2"/>
<comment type="caution">
    <text evidence="2">The sequence shown here is derived from an EMBL/GenBank/DDBJ whole genome shotgun (WGS) entry which is preliminary data.</text>
</comment>
<dbReference type="EMBL" id="RKHR01000005">
    <property type="protein sequence ID" value="ROS00155.1"/>
    <property type="molecule type" value="Genomic_DNA"/>
</dbReference>
<evidence type="ECO:0000313" key="3">
    <source>
        <dbReference type="Proteomes" id="UP000275394"/>
    </source>
</evidence>
<evidence type="ECO:0000313" key="2">
    <source>
        <dbReference type="EMBL" id="ROS00155.1"/>
    </source>
</evidence>
<keyword evidence="3" id="KW-1185">Reference proteome</keyword>
<reference evidence="2 3" key="1">
    <citation type="submission" date="2018-11" db="EMBL/GenBank/DDBJ databases">
        <title>Genomic Encyclopedia of Type Strains, Phase IV (KMG-IV): sequencing the most valuable type-strain genomes for metagenomic binning, comparative biology and taxonomic classification.</title>
        <authorList>
            <person name="Goeker M."/>
        </authorList>
    </citation>
    <scope>NUCLEOTIDE SEQUENCE [LARGE SCALE GENOMIC DNA]</scope>
    <source>
        <strain evidence="2 3">DSM 100316</strain>
    </source>
</reference>
<keyword evidence="1" id="KW-0732">Signal</keyword>
<feature type="signal peptide" evidence="1">
    <location>
        <begin position="1"/>
        <end position="22"/>
    </location>
</feature>
<dbReference type="AlphaFoldDB" id="A0A3N2DLB6"/>